<keyword evidence="5" id="KW-0687">Ribonucleoprotein</keyword>
<accession>A0A420HVA3</accession>
<dbReference type="InterPro" id="IPR018261">
    <property type="entry name" value="Ribosomal_bL27_CS"/>
</dbReference>
<dbReference type="OrthoDB" id="1867012at2759"/>
<dbReference type="GO" id="GO:0003735">
    <property type="term" value="F:structural constituent of ribosome"/>
    <property type="evidence" value="ECO:0007669"/>
    <property type="project" value="InterPro"/>
</dbReference>
<dbReference type="InterPro" id="IPR001684">
    <property type="entry name" value="Ribosomal_bL27"/>
</dbReference>
<dbReference type="Pfam" id="PF01016">
    <property type="entry name" value="Ribosomal_L27"/>
    <property type="match status" value="1"/>
</dbReference>
<dbReference type="GO" id="GO:0006412">
    <property type="term" value="P:translation"/>
    <property type="evidence" value="ECO:0007669"/>
    <property type="project" value="InterPro"/>
</dbReference>
<comment type="subcellular location">
    <subcellularLocation>
        <location evidence="1">Mitochondrion</location>
    </subcellularLocation>
</comment>
<dbReference type="PROSITE" id="PS00831">
    <property type="entry name" value="RIBOSOMAL_L27"/>
    <property type="match status" value="1"/>
</dbReference>
<evidence type="ECO:0000256" key="4">
    <source>
        <dbReference type="ARBA" id="ARBA00023128"/>
    </source>
</evidence>
<dbReference type="PRINTS" id="PR00063">
    <property type="entry name" value="RIBOSOMALL27"/>
</dbReference>
<dbReference type="PANTHER" id="PTHR15893">
    <property type="entry name" value="RIBOSOMAL PROTEIN L27"/>
    <property type="match status" value="1"/>
</dbReference>
<feature type="region of interest" description="Disordered" evidence="7">
    <location>
        <begin position="50"/>
        <end position="71"/>
    </location>
</feature>
<evidence type="ECO:0000313" key="8">
    <source>
        <dbReference type="EMBL" id="RKF61385.1"/>
    </source>
</evidence>
<dbReference type="SUPFAM" id="SSF110324">
    <property type="entry name" value="Ribosomal L27 protein-like"/>
    <property type="match status" value="1"/>
</dbReference>
<evidence type="ECO:0000256" key="1">
    <source>
        <dbReference type="ARBA" id="ARBA00004173"/>
    </source>
</evidence>
<reference evidence="8 9" key="1">
    <citation type="journal article" date="2018" name="BMC Genomics">
        <title>Comparative genome analyses reveal sequence features reflecting distinct modes of host-adaptation between dicot and monocot powdery mildew.</title>
        <authorList>
            <person name="Wu Y."/>
            <person name="Ma X."/>
            <person name="Pan Z."/>
            <person name="Kale S.D."/>
            <person name="Song Y."/>
            <person name="King H."/>
            <person name="Zhang Q."/>
            <person name="Presley C."/>
            <person name="Deng X."/>
            <person name="Wei C.I."/>
            <person name="Xiao S."/>
        </authorList>
    </citation>
    <scope>NUCLEOTIDE SEQUENCE [LARGE SCALE GENOMIC DNA]</scope>
    <source>
        <strain evidence="8">UMSG2</strain>
    </source>
</reference>
<evidence type="ECO:0000313" key="9">
    <source>
        <dbReference type="Proteomes" id="UP000286134"/>
    </source>
</evidence>
<dbReference type="Gene3D" id="2.40.50.100">
    <property type="match status" value="1"/>
</dbReference>
<keyword evidence="9" id="KW-1185">Reference proteome</keyword>
<dbReference type="PANTHER" id="PTHR15893:SF0">
    <property type="entry name" value="LARGE RIBOSOMAL SUBUNIT PROTEIN BL27M"/>
    <property type="match status" value="1"/>
</dbReference>
<keyword evidence="4" id="KW-0496">Mitochondrion</keyword>
<comment type="caution">
    <text evidence="8">The sequence shown here is derived from an EMBL/GenBank/DDBJ whole genome shotgun (WGS) entry which is preliminary data.</text>
</comment>
<name>A0A420HVA3_9PEZI</name>
<dbReference type="FunFam" id="2.40.50.100:FF:000042">
    <property type="entry name" value="50S ribosomal protein L27"/>
    <property type="match status" value="1"/>
</dbReference>
<comment type="similarity">
    <text evidence="2">Belongs to the bacterial ribosomal protein bL27 family.</text>
</comment>
<dbReference type="GO" id="GO:0005762">
    <property type="term" value="C:mitochondrial large ribosomal subunit"/>
    <property type="evidence" value="ECO:0007669"/>
    <property type="project" value="TreeGrafter"/>
</dbReference>
<dbReference type="EMBL" id="MCFK01004288">
    <property type="protein sequence ID" value="RKF61385.1"/>
    <property type="molecule type" value="Genomic_DNA"/>
</dbReference>
<feature type="compositionally biased region" description="Basic residues" evidence="7">
    <location>
        <begin position="244"/>
        <end position="262"/>
    </location>
</feature>
<evidence type="ECO:0000256" key="5">
    <source>
        <dbReference type="ARBA" id="ARBA00023274"/>
    </source>
</evidence>
<proteinExistence type="inferred from homology"/>
<evidence type="ECO:0000256" key="6">
    <source>
        <dbReference type="ARBA" id="ARBA00035267"/>
    </source>
</evidence>
<feature type="region of interest" description="Disordered" evidence="7">
    <location>
        <begin position="235"/>
        <end position="262"/>
    </location>
</feature>
<dbReference type="AlphaFoldDB" id="A0A420HVA3"/>
<evidence type="ECO:0000256" key="3">
    <source>
        <dbReference type="ARBA" id="ARBA00022980"/>
    </source>
</evidence>
<sequence length="262" mass="30608">MTLQRLHPPLRASYASLTKILNQHGFNLDRFGKIVTNFSILGVNFVRHASHNQQSSHHQKKDGPGKRLGAKKTGEEYVIPGNIIFRQRGTHWFPGENAGMGRDHTIFSKVHGYVKYYKDPKKHPKRQFIGVALERDHVLPYDPTMPRHRRLNMVTEKMDEEQLKVLIMPRLIEENQRNKEKRRGKTSQNLKLRAGYMYRESNWEIGRASENANISVPSFKPRDRWAAWRKTVQRKLKNAEKRAGRMKKPKSKTKAKLKAKAR</sequence>
<protein>
    <recommendedName>
        <fullName evidence="6">Large ribosomal subunit protein bL27m</fullName>
    </recommendedName>
</protein>
<dbReference type="STRING" id="212602.A0A420HVA3"/>
<evidence type="ECO:0000256" key="7">
    <source>
        <dbReference type="SAM" id="MobiDB-lite"/>
    </source>
</evidence>
<dbReference type="Proteomes" id="UP000286134">
    <property type="component" value="Unassembled WGS sequence"/>
</dbReference>
<gene>
    <name evidence="8" type="ORF">OnM2_042006</name>
</gene>
<evidence type="ECO:0000256" key="2">
    <source>
        <dbReference type="ARBA" id="ARBA00010797"/>
    </source>
</evidence>
<keyword evidence="3 8" id="KW-0689">Ribosomal protein</keyword>
<organism evidence="8 9">
    <name type="scientific">Erysiphe neolycopersici</name>
    <dbReference type="NCBI Taxonomy" id="212602"/>
    <lineage>
        <taxon>Eukaryota</taxon>
        <taxon>Fungi</taxon>
        <taxon>Dikarya</taxon>
        <taxon>Ascomycota</taxon>
        <taxon>Pezizomycotina</taxon>
        <taxon>Leotiomycetes</taxon>
        <taxon>Erysiphales</taxon>
        <taxon>Erysiphaceae</taxon>
        <taxon>Erysiphe</taxon>
    </lineage>
</organism>